<evidence type="ECO:0000313" key="9">
    <source>
        <dbReference type="EMBL" id="HIS71022.1"/>
    </source>
</evidence>
<keyword evidence="2" id="KW-1003">Cell membrane</keyword>
<evidence type="ECO:0000256" key="5">
    <source>
        <dbReference type="ARBA" id="ARBA00023136"/>
    </source>
</evidence>
<dbReference type="PANTHER" id="PTHR30625">
    <property type="entry name" value="PROTEIN TOLQ"/>
    <property type="match status" value="1"/>
</dbReference>
<evidence type="ECO:0000313" key="10">
    <source>
        <dbReference type="Proteomes" id="UP000886742"/>
    </source>
</evidence>
<keyword evidence="4 7" id="KW-1133">Transmembrane helix</keyword>
<accession>A0A9D1JW86</accession>
<comment type="similarity">
    <text evidence="6">Belongs to the exbB/tolQ family.</text>
</comment>
<comment type="caution">
    <text evidence="9">The sequence shown here is derived from an EMBL/GenBank/DDBJ whole genome shotgun (WGS) entry which is preliminary data.</text>
</comment>
<dbReference type="GO" id="GO:0005886">
    <property type="term" value="C:plasma membrane"/>
    <property type="evidence" value="ECO:0007669"/>
    <property type="project" value="UniProtKB-SubCell"/>
</dbReference>
<keyword evidence="5 7" id="KW-0472">Membrane</keyword>
<name>A0A9D1JW86_9PROT</name>
<dbReference type="EMBL" id="DVJI01000012">
    <property type="protein sequence ID" value="HIS71022.1"/>
    <property type="molecule type" value="Genomic_DNA"/>
</dbReference>
<dbReference type="GO" id="GO:0017038">
    <property type="term" value="P:protein import"/>
    <property type="evidence" value="ECO:0007669"/>
    <property type="project" value="TreeGrafter"/>
</dbReference>
<keyword evidence="6" id="KW-0813">Transport</keyword>
<reference evidence="9" key="1">
    <citation type="submission" date="2020-10" db="EMBL/GenBank/DDBJ databases">
        <authorList>
            <person name="Gilroy R."/>
        </authorList>
    </citation>
    <scope>NUCLEOTIDE SEQUENCE</scope>
    <source>
        <strain evidence="9">ChiGjej3B3-5194</strain>
    </source>
</reference>
<comment type="subcellular location">
    <subcellularLocation>
        <location evidence="1">Cell membrane</location>
        <topology evidence="1">Multi-pass membrane protein</topology>
    </subcellularLocation>
    <subcellularLocation>
        <location evidence="6">Membrane</location>
        <topology evidence="6">Multi-pass membrane protein</topology>
    </subcellularLocation>
</comment>
<evidence type="ECO:0000256" key="7">
    <source>
        <dbReference type="SAM" id="Phobius"/>
    </source>
</evidence>
<dbReference type="InterPro" id="IPR002898">
    <property type="entry name" value="MotA_ExbB_proton_chnl"/>
</dbReference>
<feature type="transmembrane region" description="Helical" evidence="7">
    <location>
        <begin position="15"/>
        <end position="36"/>
    </location>
</feature>
<evidence type="ECO:0000256" key="4">
    <source>
        <dbReference type="ARBA" id="ARBA00022989"/>
    </source>
</evidence>
<keyword evidence="3 7" id="KW-0812">Transmembrane</keyword>
<dbReference type="Pfam" id="PF01618">
    <property type="entry name" value="MotA_ExbB"/>
    <property type="match status" value="1"/>
</dbReference>
<feature type="transmembrane region" description="Helical" evidence="7">
    <location>
        <begin position="108"/>
        <end position="138"/>
    </location>
</feature>
<evidence type="ECO:0000259" key="8">
    <source>
        <dbReference type="Pfam" id="PF01618"/>
    </source>
</evidence>
<keyword evidence="6" id="KW-0653">Protein transport</keyword>
<evidence type="ECO:0000256" key="1">
    <source>
        <dbReference type="ARBA" id="ARBA00004651"/>
    </source>
</evidence>
<dbReference type="InterPro" id="IPR050790">
    <property type="entry name" value="ExbB/TolQ_transport"/>
</dbReference>
<feature type="transmembrane region" description="Helical" evidence="7">
    <location>
        <begin position="73"/>
        <end position="96"/>
    </location>
</feature>
<organism evidence="9 10">
    <name type="scientific">Candidatus Enterousia intestinigallinarum</name>
    <dbReference type="NCBI Taxonomy" id="2840790"/>
    <lineage>
        <taxon>Bacteria</taxon>
        <taxon>Pseudomonadati</taxon>
        <taxon>Pseudomonadota</taxon>
        <taxon>Alphaproteobacteria</taxon>
        <taxon>Candidatus Enterousia</taxon>
    </lineage>
</organism>
<evidence type="ECO:0000256" key="3">
    <source>
        <dbReference type="ARBA" id="ARBA00022692"/>
    </source>
</evidence>
<reference evidence="9" key="2">
    <citation type="journal article" date="2021" name="PeerJ">
        <title>Extensive microbial diversity within the chicken gut microbiome revealed by metagenomics and culture.</title>
        <authorList>
            <person name="Gilroy R."/>
            <person name="Ravi A."/>
            <person name="Getino M."/>
            <person name="Pursley I."/>
            <person name="Horton D.L."/>
            <person name="Alikhan N.F."/>
            <person name="Baker D."/>
            <person name="Gharbi K."/>
            <person name="Hall N."/>
            <person name="Watson M."/>
            <person name="Adriaenssens E.M."/>
            <person name="Foster-Nyarko E."/>
            <person name="Jarju S."/>
            <person name="Secka A."/>
            <person name="Antonio M."/>
            <person name="Oren A."/>
            <person name="Chaudhuri R.R."/>
            <person name="La Ragione R."/>
            <person name="Hildebrand F."/>
            <person name="Pallen M.J."/>
        </authorList>
    </citation>
    <scope>NUCLEOTIDE SEQUENCE</scope>
    <source>
        <strain evidence="9">ChiGjej3B3-5194</strain>
    </source>
</reference>
<gene>
    <name evidence="9" type="ORF">IAD02_03490</name>
</gene>
<proteinExistence type="inferred from homology"/>
<evidence type="ECO:0000256" key="2">
    <source>
        <dbReference type="ARBA" id="ARBA00022475"/>
    </source>
</evidence>
<dbReference type="Proteomes" id="UP000886742">
    <property type="component" value="Unassembled WGS sequence"/>
</dbReference>
<dbReference type="AlphaFoldDB" id="A0A9D1JW86"/>
<dbReference type="PANTHER" id="PTHR30625:SF3">
    <property type="entry name" value="TOL-PAL SYSTEM PROTEIN TOLQ"/>
    <property type="match status" value="1"/>
</dbReference>
<feature type="domain" description="MotA/TolQ/ExbB proton channel" evidence="8">
    <location>
        <begin position="57"/>
        <end position="150"/>
    </location>
</feature>
<protein>
    <submittedName>
        <fullName evidence="9">MotA/TolQ/ExbB proton channel family protein</fullName>
    </submittedName>
</protein>
<sequence>MTNAFSLTTLFTGDLMTLFISLVLVLGSIMSWAVIVEKIRLWHFQKKHPVQIKNSDNLSLIADKLIRPFDRNLWFLSMVSYVAPFIGLFGTIWGVMDSFASIGVNQSVSIGVIAPGLATALGTTALGLIAAVPAAIAYQYFSKKSDDLYDVLTERVKELKAGKYDKRK</sequence>
<evidence type="ECO:0000256" key="6">
    <source>
        <dbReference type="RuleBase" id="RU004057"/>
    </source>
</evidence>